<dbReference type="PANTHER" id="PTHR10138:SF0">
    <property type="entry name" value="TRYPTOPHAN 2,3-DIOXYGENASE"/>
    <property type="match status" value="1"/>
</dbReference>
<protein>
    <recommendedName>
        <fullName evidence="3">Tryptophan 2,3-dioxygenase</fullName>
    </recommendedName>
</protein>
<evidence type="ECO:0000313" key="2">
    <source>
        <dbReference type="Proteomes" id="UP001049518"/>
    </source>
</evidence>
<dbReference type="SUPFAM" id="SSF140959">
    <property type="entry name" value="Indolic compounds 2,3-dioxygenase-like"/>
    <property type="match status" value="1"/>
</dbReference>
<dbReference type="InterPro" id="IPR037217">
    <property type="entry name" value="Trp/Indoleamine_2_3_dOase-like"/>
</dbReference>
<dbReference type="PANTHER" id="PTHR10138">
    <property type="entry name" value="TRYPTOPHAN 2,3-DIOXYGENASE"/>
    <property type="match status" value="1"/>
</dbReference>
<keyword evidence="2" id="KW-1185">Reference proteome</keyword>
<gene>
    <name evidence="1" type="ORF">AGRA3207_002704</name>
</gene>
<organism evidence="1 2">
    <name type="scientific">Actinomadura graeca</name>
    <dbReference type="NCBI Taxonomy" id="2750812"/>
    <lineage>
        <taxon>Bacteria</taxon>
        <taxon>Bacillati</taxon>
        <taxon>Actinomycetota</taxon>
        <taxon>Actinomycetes</taxon>
        <taxon>Streptosporangiales</taxon>
        <taxon>Thermomonosporaceae</taxon>
        <taxon>Actinomadura</taxon>
    </lineage>
</organism>
<dbReference type="EMBL" id="CP059572">
    <property type="protein sequence ID" value="QXJ21805.1"/>
    <property type="molecule type" value="Genomic_DNA"/>
</dbReference>
<evidence type="ECO:0000313" key="1">
    <source>
        <dbReference type="EMBL" id="QXJ21805.1"/>
    </source>
</evidence>
<evidence type="ECO:0008006" key="3">
    <source>
        <dbReference type="Google" id="ProtNLM"/>
    </source>
</evidence>
<dbReference type="Proteomes" id="UP001049518">
    <property type="component" value="Chromosome"/>
</dbReference>
<name>A0ABX8QSJ2_9ACTN</name>
<dbReference type="RefSeq" id="WP_231334985.1">
    <property type="nucleotide sequence ID" value="NZ_CP059572.1"/>
</dbReference>
<proteinExistence type="predicted"/>
<dbReference type="InterPro" id="IPR004981">
    <property type="entry name" value="Trp_2_3_dOase"/>
</dbReference>
<dbReference type="Pfam" id="PF03301">
    <property type="entry name" value="Trp_dioxygenase"/>
    <property type="match status" value="1"/>
</dbReference>
<reference evidence="1" key="1">
    <citation type="submission" date="2020-07" db="EMBL/GenBank/DDBJ databases">
        <authorList>
            <person name="Tarantini F.S."/>
            <person name="Hong K.W."/>
            <person name="Chan K.G."/>
        </authorList>
    </citation>
    <scope>NUCLEOTIDE SEQUENCE</scope>
    <source>
        <strain evidence="1">32-07</strain>
    </source>
</reference>
<dbReference type="Gene3D" id="1.20.58.480">
    <property type="match status" value="2"/>
</dbReference>
<accession>A0ABX8QSJ2</accession>
<sequence>MSLRLPERCEHIIRIQCERGRAALTPQRLDELSRFYDEAAAAVCDGAESDTEAELLELLTRPFSRGSPIPRYYRYTNLHVYNWFLARYPDDPITGAAEALAVTLCDLLEVERRPPDGAIDPAVSMERRRRLRALLDRVYELTLDPAGDLALLAVLRRRRFDPRRRWNRFVLARCTDFPESDKHDEHLFLRSVHACEMIFFLVRSFVLRSAEVRASDVQEARVRLRQATLAATLLNEVFGVLWTMSPERFMGFRDETGDASAVQSMNYHAMEIVLYGLDPEKQLIFEQFDHLSGLRGILAEEWERLGGRVRSGDDQEIEHNFNELLQVLRQWRGRHYGFAIRYLTAERTGSGGTEGANYLKKFIEKASPSERSELQGVRAFLNC</sequence>